<comment type="subunit">
    <text evidence="6">Forms a regulatory protein-RNA complex, consisting of RCC1L, NGRN, RPUSD3, RPUSD4, TRUB2, FASTKD2 and 16S mt-rRNA. Interacts with 16S mt-rRNA; this interaction is direct.</text>
</comment>
<gene>
    <name evidence="18" type="ORF">RIMI_LOCUS2537679</name>
</gene>
<evidence type="ECO:0000313" key="19">
    <source>
        <dbReference type="Proteomes" id="UP001176940"/>
    </source>
</evidence>
<keyword evidence="14" id="KW-0325">Glycoprotein</keyword>
<keyword evidence="19" id="KW-1185">Reference proteome</keyword>
<name>A0ABN9KVB6_9NEOB</name>
<evidence type="ECO:0000256" key="10">
    <source>
        <dbReference type="ARBA" id="ARBA00022729"/>
    </source>
</evidence>
<evidence type="ECO:0000256" key="14">
    <source>
        <dbReference type="ARBA" id="ARBA00023180"/>
    </source>
</evidence>
<dbReference type="Proteomes" id="UP001176940">
    <property type="component" value="Unassembled WGS sequence"/>
</dbReference>
<keyword evidence="11" id="KW-0221">Differentiation</keyword>
<dbReference type="InterPro" id="IPR010487">
    <property type="entry name" value="NGRN/Rrg9"/>
</dbReference>
<evidence type="ECO:0000256" key="3">
    <source>
        <dbReference type="ARBA" id="ARBA00004325"/>
    </source>
</evidence>
<feature type="compositionally biased region" description="Basic and acidic residues" evidence="17">
    <location>
        <begin position="298"/>
        <end position="316"/>
    </location>
</feature>
<evidence type="ECO:0000256" key="6">
    <source>
        <dbReference type="ARBA" id="ARBA00011308"/>
    </source>
</evidence>
<dbReference type="EMBL" id="CAUEEQ010003570">
    <property type="protein sequence ID" value="CAJ0925535.1"/>
    <property type="molecule type" value="Genomic_DNA"/>
</dbReference>
<comment type="function">
    <text evidence="1">Plays an essential role in mitochondrial ribosome biogenesis. As a component of a functional protein-RNA module, consisting of RCC1L, NGRN, RPUSD3, RPUSD4, TRUB2, FASTKD2 and 16S mitochondrial ribosomal RNA (16S mt-rRNA), controls 16S mt-rRNA abundance and is required for intra-mitochondrial translation of core subunits of the oxidative phosphorylation system.</text>
</comment>
<reference evidence="18" key="1">
    <citation type="submission" date="2023-07" db="EMBL/GenBank/DDBJ databases">
        <authorList>
            <person name="Stuckert A."/>
        </authorList>
    </citation>
    <scope>NUCLEOTIDE SEQUENCE</scope>
</reference>
<evidence type="ECO:0000256" key="15">
    <source>
        <dbReference type="ARBA" id="ARBA00023242"/>
    </source>
</evidence>
<organism evidence="18 19">
    <name type="scientific">Ranitomeya imitator</name>
    <name type="common">mimic poison frog</name>
    <dbReference type="NCBI Taxonomy" id="111125"/>
    <lineage>
        <taxon>Eukaryota</taxon>
        <taxon>Metazoa</taxon>
        <taxon>Chordata</taxon>
        <taxon>Craniata</taxon>
        <taxon>Vertebrata</taxon>
        <taxon>Euteleostomi</taxon>
        <taxon>Amphibia</taxon>
        <taxon>Batrachia</taxon>
        <taxon>Anura</taxon>
        <taxon>Neobatrachia</taxon>
        <taxon>Hyloidea</taxon>
        <taxon>Dendrobatidae</taxon>
        <taxon>Dendrobatinae</taxon>
        <taxon>Ranitomeya</taxon>
    </lineage>
</organism>
<dbReference type="PANTHER" id="PTHR13475">
    <property type="entry name" value="NEUGRIN"/>
    <property type="match status" value="1"/>
</dbReference>
<evidence type="ECO:0000256" key="1">
    <source>
        <dbReference type="ARBA" id="ARBA00003783"/>
    </source>
</evidence>
<evidence type="ECO:0000256" key="16">
    <source>
        <dbReference type="ARBA" id="ARBA00029657"/>
    </source>
</evidence>
<evidence type="ECO:0000256" key="17">
    <source>
        <dbReference type="SAM" id="MobiDB-lite"/>
    </source>
</evidence>
<feature type="region of interest" description="Disordered" evidence="17">
    <location>
        <begin position="18"/>
        <end position="51"/>
    </location>
</feature>
<keyword evidence="9" id="KW-0964">Secreted</keyword>
<keyword evidence="15" id="KW-0539">Nucleus</keyword>
<evidence type="ECO:0000256" key="13">
    <source>
        <dbReference type="ARBA" id="ARBA00023136"/>
    </source>
</evidence>
<evidence type="ECO:0000256" key="7">
    <source>
        <dbReference type="ARBA" id="ARBA00016593"/>
    </source>
</evidence>
<comment type="subcellular location">
    <subcellularLocation>
        <location evidence="3">Mitochondrion membrane</location>
    </subcellularLocation>
    <subcellularLocation>
        <location evidence="2">Nucleus</location>
    </subcellularLocation>
    <subcellularLocation>
        <location evidence="4">Secreted</location>
    </subcellularLocation>
</comment>
<sequence>MRPDGYWQVCAGCHRHMTKAHPDPTPPRSALHRLSLPGPGNGSQSNSDGSHRCSVMAASLVAAMWRLRILGASHCSPLGYRCLRTRHPGNPFPVDVQEPESDGESEENVEQELKSALKRRQRAMRLKRMKKELEPPEPAERRLTWNAIQQIRYLRQELPEEWPLTRLAIGFNVSTDAIKKVLKSKFIPNEARRMKQDASVFRILGQNLPVSPKKQLQLEASSKHPAQPLLPLQGNKRQLLISPSAHLLPAPTPSDSELALRTEHLTKSLAVTPKSQDVVQGVFSAAASQGGPTTSTKVESDQTLNKEERTEDEKWDREVLSDKDLEELANSGAPNNMRVVQKGKEFFDSDGNFLYRI</sequence>
<evidence type="ECO:0000256" key="2">
    <source>
        <dbReference type="ARBA" id="ARBA00004123"/>
    </source>
</evidence>
<keyword evidence="8" id="KW-0217">Developmental protein</keyword>
<evidence type="ECO:0000256" key="5">
    <source>
        <dbReference type="ARBA" id="ARBA00008082"/>
    </source>
</evidence>
<evidence type="ECO:0000256" key="9">
    <source>
        <dbReference type="ARBA" id="ARBA00022525"/>
    </source>
</evidence>
<keyword evidence="12" id="KW-0496">Mitochondrion</keyword>
<feature type="compositionally biased region" description="Polar residues" evidence="17">
    <location>
        <begin position="287"/>
        <end position="297"/>
    </location>
</feature>
<accession>A0ABN9KVB6</accession>
<evidence type="ECO:0000256" key="4">
    <source>
        <dbReference type="ARBA" id="ARBA00004613"/>
    </source>
</evidence>
<evidence type="ECO:0000313" key="18">
    <source>
        <dbReference type="EMBL" id="CAJ0925535.1"/>
    </source>
</evidence>
<keyword evidence="13" id="KW-0472">Membrane</keyword>
<evidence type="ECO:0000256" key="12">
    <source>
        <dbReference type="ARBA" id="ARBA00023128"/>
    </source>
</evidence>
<comment type="similarity">
    <text evidence="5">Belongs to the neugrin family.</text>
</comment>
<feature type="region of interest" description="Disordered" evidence="17">
    <location>
        <begin position="287"/>
        <end position="316"/>
    </location>
</feature>
<evidence type="ECO:0000256" key="11">
    <source>
        <dbReference type="ARBA" id="ARBA00022782"/>
    </source>
</evidence>
<protein>
    <recommendedName>
        <fullName evidence="7">Neugrin</fullName>
    </recommendedName>
    <alternativeName>
        <fullName evidence="16">Neurite outgrowth-associated protein</fullName>
    </alternativeName>
</protein>
<comment type="caution">
    <text evidence="18">The sequence shown here is derived from an EMBL/GenBank/DDBJ whole genome shotgun (WGS) entry which is preliminary data.</text>
</comment>
<keyword evidence="10" id="KW-0732">Signal</keyword>
<proteinExistence type="inferred from homology"/>
<dbReference type="Pfam" id="PF06413">
    <property type="entry name" value="Neugrin"/>
    <property type="match status" value="1"/>
</dbReference>
<dbReference type="PANTHER" id="PTHR13475:SF4">
    <property type="entry name" value="NEUGRIN"/>
    <property type="match status" value="1"/>
</dbReference>
<evidence type="ECO:0000256" key="8">
    <source>
        <dbReference type="ARBA" id="ARBA00022473"/>
    </source>
</evidence>